<keyword evidence="3" id="KW-0507">mRNA processing</keyword>
<dbReference type="EMBL" id="JW867297">
    <property type="protein sequence ID" value="AFO99814.1"/>
    <property type="molecule type" value="mRNA"/>
</dbReference>
<proteinExistence type="evidence at transcript level"/>
<feature type="compositionally biased region" description="Low complexity" evidence="5">
    <location>
        <begin position="49"/>
        <end position="61"/>
    </location>
</feature>
<feature type="compositionally biased region" description="Basic residues" evidence="5">
    <location>
        <begin position="516"/>
        <end position="526"/>
    </location>
</feature>
<feature type="region of interest" description="Disordered" evidence="5">
    <location>
        <begin position="1"/>
        <end position="105"/>
    </location>
</feature>
<comment type="subcellular location">
    <subcellularLocation>
        <location evidence="1">Nucleus</location>
    </subcellularLocation>
</comment>
<feature type="compositionally biased region" description="Acidic residues" evidence="5">
    <location>
        <begin position="532"/>
        <end position="548"/>
    </location>
</feature>
<dbReference type="Ensembl" id="ENSCMIT00000039215.1">
    <property type="protein sequence ID" value="ENSCMIP00000038664.1"/>
    <property type="gene ID" value="ENSCMIG00000016221.1"/>
</dbReference>
<dbReference type="PANTHER" id="PTHR13484:SF8">
    <property type="entry name" value="PRE-MRNA 3'-END-PROCESSING FACTOR FIP1"/>
    <property type="match status" value="1"/>
</dbReference>
<accession>V9KNL2</accession>
<evidence type="ECO:0000256" key="4">
    <source>
        <dbReference type="ARBA" id="ARBA00023242"/>
    </source>
</evidence>
<feature type="domain" description="Pre-mRNA polyadenylation factor Fip1" evidence="6">
    <location>
        <begin position="159"/>
        <end position="200"/>
    </location>
</feature>
<evidence type="ECO:0000313" key="8">
    <source>
        <dbReference type="Ensembl" id="ENSCMIP00000038664.1"/>
    </source>
</evidence>
<feature type="compositionally biased region" description="Basic and acidic residues" evidence="5">
    <location>
        <begin position="62"/>
        <end position="77"/>
    </location>
</feature>
<dbReference type="GO" id="GO:0005847">
    <property type="term" value="C:mRNA cleavage and polyadenylation specificity factor complex"/>
    <property type="evidence" value="ECO:0007669"/>
    <property type="project" value="TreeGrafter"/>
</dbReference>
<feature type="region of interest" description="Disordered" evidence="5">
    <location>
        <begin position="271"/>
        <end position="548"/>
    </location>
</feature>
<dbReference type="InterPro" id="IPR051187">
    <property type="entry name" value="Pre-mRNA_3'-end_processing_reg"/>
</dbReference>
<evidence type="ECO:0000256" key="3">
    <source>
        <dbReference type="ARBA" id="ARBA00022664"/>
    </source>
</evidence>
<feature type="compositionally biased region" description="Low complexity" evidence="5">
    <location>
        <begin position="368"/>
        <end position="382"/>
    </location>
</feature>
<sequence length="548" mass="61248">MAAEAEALNPGADSTQAPGGGGLEAEEDEDEENWLYGDENPGKPEEASLLGQDDPLQLLQDKSQESKVSSFEDRESAEMAAQNGGGEDEHGDEDDSDSDSDDDDVKVTIGNIKTQYMGTPMNLNLKTGRPYGSSVTAKLHHRGIDLDTSGNINGLPVIEVDMELFEDKPWRKPGADQSDYFNYGFNEETWKSYCEKQRRLQLGLDPILPSGSESKISVQQGRTGNAEKDTENIVVKPDFKSEFTSPPGVRMKAGPPPNSFPFRKLAGTIDVIGGHTGPIRRVEGRRRDKHGGDESAIQVLGDHGNKRPPFGPPTGPPPPPMPGPPPHFLNPPPPTSAGPPPMHPPGMPPPGPLPGLFPPPMPPPPSLMLPSMDGGPPTNYDNRPPPPFAFATPDSGLIGYPPISTSHAPWVTTADKGVNNPMGHWDYPPGPRREREQREREHERDRTPTTNDYPNEDERYRIYSRERNYERDYHRSRERSREREERHRERRHRDKDETKHKSSRRKQHENEEGESHRRHKHKKNKRSKEDKEATEESVAETEETEPKE</sequence>
<protein>
    <submittedName>
        <fullName evidence="7 8">Pre-mRNA 3'-end-processing factor FIP1</fullName>
    </submittedName>
</protein>
<reference evidence="7 9" key="3">
    <citation type="journal article" date="2014" name="Nature">
        <title>Elephant shark genome provides unique insights into gnathostome evolution.</title>
        <authorList>
            <consortium name="International Elephant Shark Genome Sequencing Consortium"/>
            <person name="Venkatesh B."/>
            <person name="Lee A.P."/>
            <person name="Ravi V."/>
            <person name="Maurya A.K."/>
            <person name="Lian M.M."/>
            <person name="Swann J.B."/>
            <person name="Ohta Y."/>
            <person name="Flajnik M.F."/>
            <person name="Sutoh Y."/>
            <person name="Kasahara M."/>
            <person name="Hoon S."/>
            <person name="Gangu V."/>
            <person name="Roy S.W."/>
            <person name="Irimia M."/>
            <person name="Korzh V."/>
            <person name="Kondrychyn I."/>
            <person name="Lim Z.W."/>
            <person name="Tay B.H."/>
            <person name="Tohari S."/>
            <person name="Kong K.W."/>
            <person name="Ho S."/>
            <person name="Lorente-Galdos B."/>
            <person name="Quilez J."/>
            <person name="Marques-Bonet T."/>
            <person name="Raney B.J."/>
            <person name="Ingham P.W."/>
            <person name="Tay A."/>
            <person name="Hillier L.W."/>
            <person name="Minx P."/>
            <person name="Boehm T."/>
            <person name="Wilson R.K."/>
            <person name="Brenner S."/>
            <person name="Warren W.C."/>
        </authorList>
    </citation>
    <scope>NUCLEOTIDE SEQUENCE</scope>
    <source>
        <tissue evidence="7">Testis</tissue>
    </source>
</reference>
<accession>A0A4W3J679</accession>
<feature type="region of interest" description="Disordered" evidence="5">
    <location>
        <begin position="239"/>
        <end position="259"/>
    </location>
</feature>
<evidence type="ECO:0000259" key="6">
    <source>
        <dbReference type="Pfam" id="PF05182"/>
    </source>
</evidence>
<comment type="similarity">
    <text evidence="2">Belongs to the FIP1 family.</text>
</comment>
<evidence type="ECO:0000313" key="7">
    <source>
        <dbReference type="EMBL" id="AFO99814.1"/>
    </source>
</evidence>
<dbReference type="Proteomes" id="UP000314986">
    <property type="component" value="Unassembled WGS sequence"/>
</dbReference>
<dbReference type="PANTHER" id="PTHR13484">
    <property type="entry name" value="FIP1-LIKE 1 PROTEIN"/>
    <property type="match status" value="1"/>
</dbReference>
<dbReference type="PRINTS" id="PR01217">
    <property type="entry name" value="PRICHEXTENSN"/>
</dbReference>
<feature type="compositionally biased region" description="Acidic residues" evidence="5">
    <location>
        <begin position="89"/>
        <end position="104"/>
    </location>
</feature>
<dbReference type="Pfam" id="PF05182">
    <property type="entry name" value="Fip1"/>
    <property type="match status" value="1"/>
</dbReference>
<name>V9KNL2_CALMI</name>
<evidence type="ECO:0000256" key="1">
    <source>
        <dbReference type="ARBA" id="ARBA00004123"/>
    </source>
</evidence>
<evidence type="ECO:0000256" key="2">
    <source>
        <dbReference type="ARBA" id="ARBA00007459"/>
    </source>
</evidence>
<gene>
    <name evidence="8" type="primary">LOC103178778</name>
</gene>
<dbReference type="InterPro" id="IPR007854">
    <property type="entry name" value="Fip1_dom"/>
</dbReference>
<evidence type="ECO:0000313" key="9">
    <source>
        <dbReference type="Proteomes" id="UP000314986"/>
    </source>
</evidence>
<keyword evidence="9" id="KW-1185">Reference proteome</keyword>
<dbReference type="AlphaFoldDB" id="V9KNL2"/>
<feature type="compositionally biased region" description="Basic and acidic residues" evidence="5">
    <location>
        <begin position="431"/>
        <end position="447"/>
    </location>
</feature>
<reference evidence="9" key="1">
    <citation type="journal article" date="2006" name="Science">
        <title>Ancient noncoding elements conserved in the human genome.</title>
        <authorList>
            <person name="Venkatesh B."/>
            <person name="Kirkness E.F."/>
            <person name="Loh Y.H."/>
            <person name="Halpern A.L."/>
            <person name="Lee A.P."/>
            <person name="Johnson J."/>
            <person name="Dandona N."/>
            <person name="Viswanathan L.D."/>
            <person name="Tay A."/>
            <person name="Venter J.C."/>
            <person name="Strausberg R.L."/>
            <person name="Brenner S."/>
        </authorList>
    </citation>
    <scope>NUCLEOTIDE SEQUENCE [LARGE SCALE GENOMIC DNA]</scope>
</reference>
<dbReference type="GO" id="GO:0006397">
    <property type="term" value="P:mRNA processing"/>
    <property type="evidence" value="ECO:0007669"/>
    <property type="project" value="UniProtKB-KW"/>
</dbReference>
<feature type="compositionally biased region" description="Acidic residues" evidence="5">
    <location>
        <begin position="24"/>
        <end position="33"/>
    </location>
</feature>
<reference evidence="8" key="4">
    <citation type="submission" date="2025-05" db="UniProtKB">
        <authorList>
            <consortium name="Ensembl"/>
        </authorList>
    </citation>
    <scope>IDENTIFICATION</scope>
</reference>
<feature type="compositionally biased region" description="Basic and acidic residues" evidence="5">
    <location>
        <begin position="280"/>
        <end position="293"/>
    </location>
</feature>
<reference evidence="9" key="2">
    <citation type="journal article" date="2007" name="PLoS Biol.">
        <title>Survey sequencing and comparative analysis of the elephant shark (Callorhinchus milii) genome.</title>
        <authorList>
            <person name="Venkatesh B."/>
            <person name="Kirkness E.F."/>
            <person name="Loh Y.H."/>
            <person name="Halpern A.L."/>
            <person name="Lee A.P."/>
            <person name="Johnson J."/>
            <person name="Dandona N."/>
            <person name="Viswanathan L.D."/>
            <person name="Tay A."/>
            <person name="Venter J.C."/>
            <person name="Strausberg R.L."/>
            <person name="Brenner S."/>
        </authorList>
    </citation>
    <scope>NUCLEOTIDE SEQUENCE [LARGE SCALE GENOMIC DNA]</scope>
</reference>
<dbReference type="GeneTree" id="ENSGT00940000162578"/>
<evidence type="ECO:0000256" key="5">
    <source>
        <dbReference type="SAM" id="MobiDB-lite"/>
    </source>
</evidence>
<feature type="compositionally biased region" description="Basic and acidic residues" evidence="5">
    <location>
        <begin position="456"/>
        <end position="487"/>
    </location>
</feature>
<keyword evidence="4" id="KW-0539">Nucleus</keyword>
<organism evidence="7">
    <name type="scientific">Callorhinchus milii</name>
    <name type="common">Ghost shark</name>
    <dbReference type="NCBI Taxonomy" id="7868"/>
    <lineage>
        <taxon>Eukaryota</taxon>
        <taxon>Metazoa</taxon>
        <taxon>Chordata</taxon>
        <taxon>Craniata</taxon>
        <taxon>Vertebrata</taxon>
        <taxon>Chondrichthyes</taxon>
        <taxon>Holocephali</taxon>
        <taxon>Chimaeriformes</taxon>
        <taxon>Callorhinchidae</taxon>
        <taxon>Callorhinchus</taxon>
    </lineage>
</organism>
<feature type="compositionally biased region" description="Pro residues" evidence="5">
    <location>
        <begin position="309"/>
        <end position="367"/>
    </location>
</feature>